<evidence type="ECO:0000313" key="1">
    <source>
        <dbReference type="EMBL" id="MFL9836129.1"/>
    </source>
</evidence>
<organism evidence="1 2">
    <name type="scientific">Flavobacterium rhizophilum</name>
    <dbReference type="NCBI Taxonomy" id="3163296"/>
    <lineage>
        <taxon>Bacteria</taxon>
        <taxon>Pseudomonadati</taxon>
        <taxon>Bacteroidota</taxon>
        <taxon>Flavobacteriia</taxon>
        <taxon>Flavobacteriales</taxon>
        <taxon>Flavobacteriaceae</taxon>
        <taxon>Flavobacterium</taxon>
    </lineage>
</organism>
<evidence type="ECO:0000313" key="2">
    <source>
        <dbReference type="Proteomes" id="UP001629059"/>
    </source>
</evidence>
<proteinExistence type="predicted"/>
<accession>A0ABW8Y7E3</accession>
<dbReference type="EMBL" id="JBELQB010000001">
    <property type="protein sequence ID" value="MFL9836129.1"/>
    <property type="molecule type" value="Genomic_DNA"/>
</dbReference>
<comment type="caution">
    <text evidence="1">The sequence shown here is derived from an EMBL/GenBank/DDBJ whole genome shotgun (WGS) entry which is preliminary data.</text>
</comment>
<dbReference type="Proteomes" id="UP001629059">
    <property type="component" value="Unassembled WGS sequence"/>
</dbReference>
<sequence>MLSGSGLGGALMTTGASTSSSFAGRGDIPPVVLDGSCSGCEAVF</sequence>
<keyword evidence="2" id="KW-1185">Reference proteome</keyword>
<reference evidence="1 2" key="1">
    <citation type="submission" date="2024-06" db="EMBL/GenBank/DDBJ databases">
        <authorList>
            <person name="Kaempfer P."/>
            <person name="Viver T."/>
        </authorList>
    </citation>
    <scope>NUCLEOTIDE SEQUENCE [LARGE SCALE GENOMIC DNA]</scope>
    <source>
        <strain evidence="1 2">ST-75</strain>
    </source>
</reference>
<evidence type="ECO:0008006" key="3">
    <source>
        <dbReference type="Google" id="ProtNLM"/>
    </source>
</evidence>
<dbReference type="RefSeq" id="WP_408073126.1">
    <property type="nucleotide sequence ID" value="NZ_JBELQB010000001.1"/>
</dbReference>
<name>A0ABW8Y7E3_9FLAO</name>
<gene>
    <name evidence="1" type="ORF">ABS768_01385</name>
</gene>
<protein>
    <recommendedName>
        <fullName evidence="3">Secreted protein</fullName>
    </recommendedName>
</protein>